<organism evidence="3 4">
    <name type="scientific">Dactylonectria estremocensis</name>
    <dbReference type="NCBI Taxonomy" id="1079267"/>
    <lineage>
        <taxon>Eukaryota</taxon>
        <taxon>Fungi</taxon>
        <taxon>Dikarya</taxon>
        <taxon>Ascomycota</taxon>
        <taxon>Pezizomycotina</taxon>
        <taxon>Sordariomycetes</taxon>
        <taxon>Hypocreomycetidae</taxon>
        <taxon>Hypocreales</taxon>
        <taxon>Nectriaceae</taxon>
        <taxon>Dactylonectria</taxon>
    </lineage>
</organism>
<dbReference type="EMBL" id="JAGMUU010000037">
    <property type="protein sequence ID" value="KAH7115769.1"/>
    <property type="molecule type" value="Genomic_DNA"/>
</dbReference>
<keyword evidence="4" id="KW-1185">Reference proteome</keyword>
<gene>
    <name evidence="3" type="ORF">B0J13DRAFT_653709</name>
</gene>
<dbReference type="Proteomes" id="UP000717696">
    <property type="component" value="Unassembled WGS sequence"/>
</dbReference>
<dbReference type="GO" id="GO:0000146">
    <property type="term" value="F:microfilament motor activity"/>
    <property type="evidence" value="ECO:0007669"/>
    <property type="project" value="TreeGrafter"/>
</dbReference>
<proteinExistence type="predicted"/>
<dbReference type="PANTHER" id="PTHR45615">
    <property type="entry name" value="MYOSIN HEAVY CHAIN, NON-MUSCLE"/>
    <property type="match status" value="1"/>
</dbReference>
<dbReference type="GO" id="GO:0051015">
    <property type="term" value="F:actin filament binding"/>
    <property type="evidence" value="ECO:0007669"/>
    <property type="project" value="TreeGrafter"/>
</dbReference>
<feature type="coiled-coil region" evidence="1">
    <location>
        <begin position="1366"/>
        <end position="1400"/>
    </location>
</feature>
<keyword evidence="1" id="KW-0175">Coiled coil</keyword>
<reference evidence="3" key="1">
    <citation type="journal article" date="2021" name="Nat. Commun.">
        <title>Genetic determinants of endophytism in the Arabidopsis root mycobiome.</title>
        <authorList>
            <person name="Mesny F."/>
            <person name="Miyauchi S."/>
            <person name="Thiergart T."/>
            <person name="Pickel B."/>
            <person name="Atanasova L."/>
            <person name="Karlsson M."/>
            <person name="Huettel B."/>
            <person name="Barry K.W."/>
            <person name="Haridas S."/>
            <person name="Chen C."/>
            <person name="Bauer D."/>
            <person name="Andreopoulos W."/>
            <person name="Pangilinan J."/>
            <person name="LaButti K."/>
            <person name="Riley R."/>
            <person name="Lipzen A."/>
            <person name="Clum A."/>
            <person name="Drula E."/>
            <person name="Henrissat B."/>
            <person name="Kohler A."/>
            <person name="Grigoriev I.V."/>
            <person name="Martin F.M."/>
            <person name="Hacquard S."/>
        </authorList>
    </citation>
    <scope>NUCLEOTIDE SEQUENCE</scope>
    <source>
        <strain evidence="3">MPI-CAGE-AT-0021</strain>
    </source>
</reference>
<dbReference type="GO" id="GO:0032982">
    <property type="term" value="C:myosin filament"/>
    <property type="evidence" value="ECO:0007669"/>
    <property type="project" value="TreeGrafter"/>
</dbReference>
<feature type="compositionally biased region" description="Basic and acidic residues" evidence="2">
    <location>
        <begin position="727"/>
        <end position="749"/>
    </location>
</feature>
<evidence type="ECO:0000313" key="3">
    <source>
        <dbReference type="EMBL" id="KAH7115769.1"/>
    </source>
</evidence>
<feature type="compositionally biased region" description="Basic and acidic residues" evidence="2">
    <location>
        <begin position="220"/>
        <end position="231"/>
    </location>
</feature>
<feature type="compositionally biased region" description="Polar residues" evidence="2">
    <location>
        <begin position="203"/>
        <end position="219"/>
    </location>
</feature>
<name>A0A9P9DB81_9HYPO</name>
<feature type="compositionally biased region" description="Polar residues" evidence="2">
    <location>
        <begin position="1503"/>
        <end position="1515"/>
    </location>
</feature>
<feature type="region of interest" description="Disordered" evidence="2">
    <location>
        <begin position="1503"/>
        <end position="1603"/>
    </location>
</feature>
<feature type="region of interest" description="Disordered" evidence="2">
    <location>
        <begin position="413"/>
        <end position="437"/>
    </location>
</feature>
<evidence type="ECO:0000256" key="1">
    <source>
        <dbReference type="SAM" id="Coils"/>
    </source>
</evidence>
<feature type="region of interest" description="Disordered" evidence="2">
    <location>
        <begin position="727"/>
        <end position="752"/>
    </location>
</feature>
<feature type="coiled-coil region" evidence="1">
    <location>
        <begin position="298"/>
        <end position="367"/>
    </location>
</feature>
<accession>A0A9P9DB81</accession>
<feature type="coiled-coil region" evidence="1">
    <location>
        <begin position="893"/>
        <end position="1015"/>
    </location>
</feature>
<feature type="coiled-coil region" evidence="1">
    <location>
        <begin position="1216"/>
        <end position="1250"/>
    </location>
</feature>
<feature type="region of interest" description="Disordered" evidence="2">
    <location>
        <begin position="202"/>
        <end position="231"/>
    </location>
</feature>
<dbReference type="GO" id="GO:0016460">
    <property type="term" value="C:myosin II complex"/>
    <property type="evidence" value="ECO:0007669"/>
    <property type="project" value="TreeGrafter"/>
</dbReference>
<feature type="compositionally biased region" description="Basic and acidic residues" evidence="2">
    <location>
        <begin position="1530"/>
        <end position="1539"/>
    </location>
</feature>
<protein>
    <submittedName>
        <fullName evidence="3">Uncharacterized protein</fullName>
    </submittedName>
</protein>
<feature type="coiled-coil region" evidence="1">
    <location>
        <begin position="496"/>
        <end position="696"/>
    </location>
</feature>
<evidence type="ECO:0000313" key="4">
    <source>
        <dbReference type="Proteomes" id="UP000717696"/>
    </source>
</evidence>
<evidence type="ECO:0000256" key="2">
    <source>
        <dbReference type="SAM" id="MobiDB-lite"/>
    </source>
</evidence>
<dbReference type="PANTHER" id="PTHR45615:SF40">
    <property type="entry name" value="MYOSIN HEAVY CHAIN, NON-MUSCLE"/>
    <property type="match status" value="1"/>
</dbReference>
<sequence>MPRLADLENDVHRRLCENGSSSLSVEVYADLSRIMENGKSGEYGKCSLTFLSFLMKIYPSQKLTEIVPHVPRRMTVSCRKISECLRHIKNWESGGRIHLEFPVTGSKKDKIECLVMWDLLMVTYGPLVHNLDGASSEHDLAVQLRKKWSRLDEDELKRGFDSLTNDKNMNALNENTSMNREVLYSELAWVEKLKNEVEKVLESQETVGQARSGDQSGWEETSKEQSAREVEACPHPNVQLAAAGPQTWTGPVDVPRREETLGYKSESKSCKDDNISCPDASADVPILEMLVSSTVDLEEALQKERESSRLLKEALSKEETDLREQREEFRSLQEKLQNQQYQAGEDMRRKQEEIQHLLEENKDLVSKSGEASREHLSVSNVLDETARKFQLLIAAMRQYLAQEEPYIRQKSEHALFDSNEASGDEIDDRDGGEPRQDDDTRYFIEFFEVIENKDGLYRENIRQLQGIIDKCALEKRDLKTRSNDLELSQQQQFQRIEDQEREAHGLAREKADLQSHVETLEKKLQEQTVLRDENLKIIENTKNELSSLQEASTKLQQEHKSAIQRTAEEIEEQLGQMKTEIGGLKAENGRLRSEKEAMSVQLECRGRIIANFENSEHEHKAEIQNLNNVNKENHAVQERLLQSQAEAVQKRSEECENSEQERRKLNHEMESLQRKLNELEQNKDALERENCKLSEQVQNLSYGASHLKTKIIRGHWKTIKDLRYQSKQSETARKDHATGIERKEQRHQTGSESSTLALLRLTRIFLHHGDGPLPCHVISCEVCQCPSLLDSCGRLLDAEGIMELLRASGVLSSAESSGSVFYPSDPDYTFHPRVQELMLQVNTQMAKNQVLLSDGPETNAFITILQTIGTLFSRALETERRFMETKQIYAQSIEQSAKEKEECERKYAVLRQRLSQEMEQVELNKSEIARLKNDASLLKQEKGCIGLDLEETEERLMEINRRYKKLKQDSDARIRELELEFEYGEEAFRSLQDRLNTEIDLKKRLSEQRKKFEQDCQSQAGGLSPFTESEHARKLQQSRLALMRLIRLMCYNGKGLMPCLIRGCMECLSSGPLKDPSHHPNERQLLDLLEENGFQRSYMYAMLTSYSNPPENAKGLHPQVLDLMKLALGELDQSRQDGDAGPIIPEAVCFKTLVQGIVALRSDPEPYILGKQLLKEREDKVTERESMIATKDAEHQQKAQIICKLESDVQQRNDRINNLLTERAHHEKSLKDLKNKLQSKEAAEVDSQREMVRDLQERMLCSKLALLELIRIFLLYSDEGSLTACCIENCLVCQRPVYESDFSHPPSKARVSSLLEESGLLHGTSPPVNSDPSLDSCYDDLRANALEQTRNSPRCSPEAKHFVSLLSTIDLKVRDQRSRKRELEERNLEVQGLREEKEKQLGTTNHSSQREALRDVFTLLISGRNSGLAYNHDVVDGLLQKAGLKCSSVVRALCATPVGDALSADINLPETTDLYLEYKPLFQYLEILHGKIITTPRLFKGRTSSLGHSPKSTPLSLDGRPVRQSASESPRAHDPKDASAKISVPVDPSMASSDHTEAQPKNPQSAYAIDENGIGPCDGDLQVDEDWSGWPTGGGESSPKGEFLSEEARHKPQVTAPQMELEALQDQRANQENSVHQIIAAQGPNYPANRMLWPARDHTNPVNKTVVKRHIPLPSLFAMEDIEEAKSNATNVYSYYTSKGYNKIPDCGKAKPRGNNGGF</sequence>
<dbReference type="GO" id="GO:0005737">
    <property type="term" value="C:cytoplasm"/>
    <property type="evidence" value="ECO:0007669"/>
    <property type="project" value="TreeGrafter"/>
</dbReference>
<comment type="caution">
    <text evidence="3">The sequence shown here is derived from an EMBL/GenBank/DDBJ whole genome shotgun (WGS) entry which is preliminary data.</text>
</comment>